<proteinExistence type="predicted"/>
<dbReference type="EMBL" id="UYIG01000113">
    <property type="protein sequence ID" value="VDG28562.1"/>
    <property type="molecule type" value="Genomic_DNA"/>
</dbReference>
<feature type="transmembrane region" description="Helical" evidence="1">
    <location>
        <begin position="52"/>
        <end position="80"/>
    </location>
</feature>
<keyword evidence="1" id="KW-1133">Transmembrane helix</keyword>
<keyword evidence="3" id="KW-1185">Reference proteome</keyword>
<dbReference type="Proteomes" id="UP000289996">
    <property type="component" value="Unassembled WGS sequence"/>
</dbReference>
<dbReference type="AlphaFoldDB" id="A0A660DYU7"/>
<reference evidence="2 3" key="1">
    <citation type="submission" date="2018-11" db="EMBL/GenBank/DDBJ databases">
        <authorList>
            <person name="Wuyts S."/>
        </authorList>
    </citation>
    <scope>NUCLEOTIDE SEQUENCE [LARGE SCALE GENOMIC DNA]</scope>
    <source>
        <strain evidence="2">Lactobacillus mudanjiangensis AMBF249</strain>
    </source>
</reference>
<sequence>MKLSRRTISLIILFVIFLTTLNVIGIFLYQYIQYGFNSEQDTLFFLLTKINYFYLMPTFFLVLMCMFLLDTLILMMKYFWRDVHSDTPVKFNWRNHAYWHGHRTLHLTFILLTLFLTIAIMAPAKIMNSFTAIVSISVLVSNLTKD</sequence>
<evidence type="ECO:0000313" key="2">
    <source>
        <dbReference type="EMBL" id="VDG28562.1"/>
    </source>
</evidence>
<dbReference type="RefSeq" id="WP_130851791.1">
    <property type="nucleotide sequence ID" value="NZ_UYIG01000113.1"/>
</dbReference>
<organism evidence="2 3">
    <name type="scientific">Lactiplantibacillus mudanjiangensis</name>
    <dbReference type="NCBI Taxonomy" id="1296538"/>
    <lineage>
        <taxon>Bacteria</taxon>
        <taxon>Bacillati</taxon>
        <taxon>Bacillota</taxon>
        <taxon>Bacilli</taxon>
        <taxon>Lactobacillales</taxon>
        <taxon>Lactobacillaceae</taxon>
        <taxon>Lactiplantibacillus</taxon>
    </lineage>
</organism>
<accession>A0A660DYU7</accession>
<gene>
    <name evidence="2" type="ORF">MUDAN_MDHGFNIF_02989</name>
</gene>
<name>A0A660DYU7_9LACO</name>
<evidence type="ECO:0000313" key="3">
    <source>
        <dbReference type="Proteomes" id="UP000289996"/>
    </source>
</evidence>
<evidence type="ECO:0000256" key="1">
    <source>
        <dbReference type="SAM" id="Phobius"/>
    </source>
</evidence>
<keyword evidence="1" id="KW-0812">Transmembrane</keyword>
<feature type="transmembrane region" description="Helical" evidence="1">
    <location>
        <begin position="101"/>
        <end position="120"/>
    </location>
</feature>
<keyword evidence="1" id="KW-0472">Membrane</keyword>
<protein>
    <submittedName>
        <fullName evidence="2">Uncharacterized protein</fullName>
    </submittedName>
</protein>
<feature type="transmembrane region" description="Helical" evidence="1">
    <location>
        <begin position="7"/>
        <end position="32"/>
    </location>
</feature>